<gene>
    <name evidence="10" type="primary">SEPTIN7_1</name>
    <name evidence="10" type="ORF">MS3_00010054</name>
</gene>
<dbReference type="Proteomes" id="UP000471633">
    <property type="component" value="Unassembled WGS sequence"/>
</dbReference>
<evidence type="ECO:0000313" key="11">
    <source>
        <dbReference type="Proteomes" id="UP000471633"/>
    </source>
</evidence>
<dbReference type="PROSITE" id="PS51719">
    <property type="entry name" value="G_SEPTIN"/>
    <property type="match status" value="1"/>
</dbReference>
<evidence type="ECO:0000259" key="9">
    <source>
        <dbReference type="PROSITE" id="PS51719"/>
    </source>
</evidence>
<dbReference type="GO" id="GO:0005856">
    <property type="term" value="C:cytoskeleton"/>
    <property type="evidence" value="ECO:0007669"/>
    <property type="project" value="UniProtKB-ARBA"/>
</dbReference>
<dbReference type="GeneID" id="24596887"/>
<dbReference type="InterPro" id="IPR016491">
    <property type="entry name" value="Septin"/>
</dbReference>
<evidence type="ECO:0000256" key="3">
    <source>
        <dbReference type="ARBA" id="ARBA00022741"/>
    </source>
</evidence>
<dbReference type="PIRSF" id="PIRSF006698">
    <property type="entry name" value="Septin"/>
    <property type="match status" value="1"/>
</dbReference>
<dbReference type="Gene3D" id="3.40.50.300">
    <property type="entry name" value="P-loop containing nucleotide triphosphate hydrolases"/>
    <property type="match status" value="1"/>
</dbReference>
<reference evidence="10" key="3">
    <citation type="submission" date="2021-06" db="EMBL/GenBank/DDBJ databases">
        <title>Chromosome-level genome assembly for S. haematobium.</title>
        <authorList>
            <person name="Stroehlein A.J."/>
        </authorList>
    </citation>
    <scope>NUCLEOTIDE SEQUENCE</scope>
</reference>
<accession>A0A922LU14</accession>
<sequence>MVTALSRSVQIKMEGSLGVSPSVDQNVHDSPIQKPNHRPVMACNDMNRFSPQNSTDNTSSCSMSKALPMDRLVSKVGFANLPNQIHRKAVRRGFVFNLMITGISGLGKSTFINSLFCTDMYNADYPGPSKRSYSSGTCVDSRTFALSEANVSLILTIIDTPGFGSELDNSASWKPLVKHIDSRFESYLRAELNVSRITVGSGATYQPGLPNDQRVHLCLYFISPNGHGLHQLDIETLKQLHNRVNVVIIIGKADSLTPDECSQFKQTILQELYNHNIKLYDFPESVAKLGGADESYSVNEIRQARGRQPFAVVTSNNLVTLPDGRKVYGRSYPWGVVECDNLAHNDFNALKHLLMSVHLQDLIDMTHHVHYTNYFSSRLTSIAEASKFLATEDSREPLSQLETERLAHQRKLAKLESEMENVFEQKVHERTNKLIETERDLVERAEQSEKHLLTQLTEFEKRRQEFEDERAIWESENRESLEALHITPDRGDFIKDKFRIKRKGLF</sequence>
<evidence type="ECO:0000313" key="10">
    <source>
        <dbReference type="EMBL" id="KAH9593907.1"/>
    </source>
</evidence>
<comment type="caution">
    <text evidence="10">The sequence shown here is derived from an EMBL/GenBank/DDBJ whole genome shotgun (WGS) entry which is preliminary data.</text>
</comment>
<evidence type="ECO:0000256" key="4">
    <source>
        <dbReference type="ARBA" id="ARBA00023054"/>
    </source>
</evidence>
<comment type="similarity">
    <text evidence="7">Belongs to the TRAFAC class TrmE-Era-EngA-EngB-Septin-like GTPase superfamily. Septin GTPase family.</text>
</comment>
<keyword evidence="11" id="KW-1185">Reference proteome</keyword>
<reference evidence="10" key="2">
    <citation type="journal article" date="2019" name="Gigascience">
        <title>High-quality Schistosoma haematobium genome achieved by single-molecule and long-range sequencing.</title>
        <authorList>
            <person name="Stroehlein A.J."/>
            <person name="Korhonen P.K."/>
            <person name="Chong T.M."/>
            <person name="Lim Y.L."/>
            <person name="Chan K.G."/>
            <person name="Webster B."/>
            <person name="Rollinson D."/>
            <person name="Brindley P.J."/>
            <person name="Gasser R.B."/>
            <person name="Young N.D."/>
        </authorList>
    </citation>
    <scope>NUCLEOTIDE SEQUENCE</scope>
</reference>
<dbReference type="CTD" id="24596887"/>
<feature type="domain" description="Septin-type G" evidence="9">
    <location>
        <begin position="92"/>
        <end position="381"/>
    </location>
</feature>
<feature type="coiled-coil region" evidence="8">
    <location>
        <begin position="398"/>
        <end position="476"/>
    </location>
</feature>
<evidence type="ECO:0000256" key="6">
    <source>
        <dbReference type="ARBA" id="ARBA00023306"/>
    </source>
</evidence>
<evidence type="ECO:0000256" key="1">
    <source>
        <dbReference type="ARBA" id="ARBA00004626"/>
    </source>
</evidence>
<dbReference type="SUPFAM" id="SSF52540">
    <property type="entry name" value="P-loop containing nucleoside triphosphate hydrolases"/>
    <property type="match status" value="1"/>
</dbReference>
<keyword evidence="4 8" id="KW-0175">Coiled coil</keyword>
<organism evidence="10 11">
    <name type="scientific">Schistosoma haematobium</name>
    <name type="common">Blood fluke</name>
    <dbReference type="NCBI Taxonomy" id="6185"/>
    <lineage>
        <taxon>Eukaryota</taxon>
        <taxon>Metazoa</taxon>
        <taxon>Spiralia</taxon>
        <taxon>Lophotrochozoa</taxon>
        <taxon>Platyhelminthes</taxon>
        <taxon>Trematoda</taxon>
        <taxon>Digenea</taxon>
        <taxon>Strigeidida</taxon>
        <taxon>Schistosomatoidea</taxon>
        <taxon>Schistosomatidae</taxon>
        <taxon>Schistosoma</taxon>
    </lineage>
</organism>
<proteinExistence type="inferred from homology"/>
<dbReference type="EMBL" id="AMPZ03000001">
    <property type="protein sequence ID" value="KAH9593907.1"/>
    <property type="molecule type" value="Genomic_DNA"/>
</dbReference>
<dbReference type="PANTHER" id="PTHR18884">
    <property type="entry name" value="SEPTIN"/>
    <property type="match status" value="1"/>
</dbReference>
<dbReference type="GO" id="GO:0051301">
    <property type="term" value="P:cell division"/>
    <property type="evidence" value="ECO:0007669"/>
    <property type="project" value="UniProtKB-KW"/>
</dbReference>
<dbReference type="InterPro" id="IPR030379">
    <property type="entry name" value="G_SEPTIN_dom"/>
</dbReference>
<reference evidence="10" key="4">
    <citation type="journal article" date="2022" name="PLoS Pathog.">
        <title>Chromosome-level genome of Schistosoma haematobium underpins genome-wide explorations of molecular variation.</title>
        <authorList>
            <person name="Stroehlein A.J."/>
            <person name="Korhonen P.K."/>
            <person name="Lee V.V."/>
            <person name="Ralph S.A."/>
            <person name="Mentink-Kane M."/>
            <person name="You H."/>
            <person name="McManus D.P."/>
            <person name="Tchuente L.T."/>
            <person name="Stothard J.R."/>
            <person name="Kaur P."/>
            <person name="Dudchenko O."/>
            <person name="Aiden E.L."/>
            <person name="Yang B."/>
            <person name="Yang H."/>
            <person name="Emery A.M."/>
            <person name="Webster B.L."/>
            <person name="Brindley P.J."/>
            <person name="Rollinson D."/>
            <person name="Chang B.C.H."/>
            <person name="Gasser R.B."/>
            <person name="Young N.D."/>
        </authorList>
    </citation>
    <scope>NUCLEOTIDE SEQUENCE</scope>
</reference>
<name>A0A922LU14_SCHHA</name>
<dbReference type="CDD" id="cd01850">
    <property type="entry name" value="CDC_Septin"/>
    <property type="match status" value="1"/>
</dbReference>
<dbReference type="FunFam" id="3.40.50.300:FF:000162">
    <property type="entry name" value="septin-7 isoform X1"/>
    <property type="match status" value="1"/>
</dbReference>
<keyword evidence="5 7" id="KW-0342">GTP-binding</keyword>
<reference evidence="10" key="1">
    <citation type="journal article" date="2012" name="Nat. Genet.">
        <title>Whole-genome sequence of Schistosoma haematobium.</title>
        <authorList>
            <person name="Young N.D."/>
            <person name="Jex A.R."/>
            <person name="Li B."/>
            <person name="Liu S."/>
            <person name="Yang L."/>
            <person name="Xiong Z."/>
            <person name="Li Y."/>
            <person name="Cantacessi C."/>
            <person name="Hall R.S."/>
            <person name="Xu X."/>
            <person name="Chen F."/>
            <person name="Wu X."/>
            <person name="Zerlotini A."/>
            <person name="Oliveira G."/>
            <person name="Hofmann A."/>
            <person name="Zhang G."/>
            <person name="Fang X."/>
            <person name="Kang Y."/>
            <person name="Campbell B.E."/>
            <person name="Loukas A."/>
            <person name="Ranganathan S."/>
            <person name="Rollinson D."/>
            <person name="Rinaldi G."/>
            <person name="Brindley P.J."/>
            <person name="Yang H."/>
            <person name="Wang J."/>
            <person name="Wang J."/>
            <person name="Gasser R.B."/>
        </authorList>
    </citation>
    <scope>NUCLEOTIDE SEQUENCE</scope>
</reference>
<keyword evidence="2" id="KW-0132">Cell division</keyword>
<evidence type="ECO:0000256" key="5">
    <source>
        <dbReference type="ARBA" id="ARBA00023134"/>
    </source>
</evidence>
<evidence type="ECO:0000256" key="8">
    <source>
        <dbReference type="SAM" id="Coils"/>
    </source>
</evidence>
<dbReference type="RefSeq" id="XP_051073140.1">
    <property type="nucleotide sequence ID" value="XM_051218389.1"/>
</dbReference>
<comment type="subcellular location">
    <subcellularLocation>
        <location evidence="1">Cleavage furrow</location>
    </subcellularLocation>
</comment>
<evidence type="ECO:0000256" key="2">
    <source>
        <dbReference type="ARBA" id="ARBA00022618"/>
    </source>
</evidence>
<dbReference type="AlphaFoldDB" id="A0A922LU14"/>
<evidence type="ECO:0000256" key="7">
    <source>
        <dbReference type="RuleBase" id="RU004560"/>
    </source>
</evidence>
<keyword evidence="3 7" id="KW-0547">Nucleotide-binding</keyword>
<dbReference type="InterPro" id="IPR027417">
    <property type="entry name" value="P-loop_NTPase"/>
</dbReference>
<protein>
    <submittedName>
        <fullName evidence="10">Septin-7</fullName>
    </submittedName>
</protein>
<dbReference type="Pfam" id="PF00735">
    <property type="entry name" value="Septin"/>
    <property type="match status" value="1"/>
</dbReference>
<dbReference type="GO" id="GO:0005525">
    <property type="term" value="F:GTP binding"/>
    <property type="evidence" value="ECO:0007669"/>
    <property type="project" value="UniProtKB-KW"/>
</dbReference>
<dbReference type="GO" id="GO:0032154">
    <property type="term" value="C:cleavage furrow"/>
    <property type="evidence" value="ECO:0007669"/>
    <property type="project" value="UniProtKB-SubCell"/>
</dbReference>
<keyword evidence="6" id="KW-0131">Cell cycle</keyword>